<feature type="coiled-coil region" evidence="7">
    <location>
        <begin position="197"/>
        <end position="289"/>
    </location>
</feature>
<evidence type="ECO:0000256" key="6">
    <source>
        <dbReference type="PROSITE-ProRule" id="PRU00024"/>
    </source>
</evidence>
<dbReference type="PRINTS" id="PR01407">
    <property type="entry name" value="BUTYPHLNCDUF"/>
</dbReference>
<evidence type="ECO:0000313" key="12">
    <source>
        <dbReference type="Proteomes" id="UP000281406"/>
    </source>
</evidence>
<evidence type="ECO:0000313" key="11">
    <source>
        <dbReference type="EMBL" id="ROI46717.1"/>
    </source>
</evidence>
<dbReference type="InterPro" id="IPR001870">
    <property type="entry name" value="B30.2/SPRY"/>
</dbReference>
<keyword evidence="2" id="KW-0479">Metal-binding</keyword>
<keyword evidence="1" id="KW-0399">Innate immunity</keyword>
<dbReference type="InterPro" id="IPR058030">
    <property type="entry name" value="TRIM8/14/16/25/29/45/65_CC"/>
</dbReference>
<dbReference type="PANTHER" id="PTHR25465">
    <property type="entry name" value="B-BOX DOMAIN CONTAINING"/>
    <property type="match status" value="1"/>
</dbReference>
<dbReference type="InterPro" id="IPR003879">
    <property type="entry name" value="Butyrophylin_SPRY"/>
</dbReference>
<dbReference type="Pfam" id="PF00643">
    <property type="entry name" value="zf-B_box"/>
    <property type="match status" value="1"/>
</dbReference>
<accession>A0A3N0XJP2</accession>
<dbReference type="PROSITE" id="PS50089">
    <property type="entry name" value="ZF_RING_2"/>
    <property type="match status" value="1"/>
</dbReference>
<organism evidence="11 12">
    <name type="scientific">Anabarilius grahami</name>
    <name type="common">Kanglang fish</name>
    <name type="synonym">Barilius grahami</name>
    <dbReference type="NCBI Taxonomy" id="495550"/>
    <lineage>
        <taxon>Eukaryota</taxon>
        <taxon>Metazoa</taxon>
        <taxon>Chordata</taxon>
        <taxon>Craniata</taxon>
        <taxon>Vertebrata</taxon>
        <taxon>Euteleostomi</taxon>
        <taxon>Actinopterygii</taxon>
        <taxon>Neopterygii</taxon>
        <taxon>Teleostei</taxon>
        <taxon>Ostariophysi</taxon>
        <taxon>Cypriniformes</taxon>
        <taxon>Xenocyprididae</taxon>
        <taxon>Xenocypridinae</taxon>
        <taxon>Xenocypridinae incertae sedis</taxon>
        <taxon>Anabarilius</taxon>
    </lineage>
</organism>
<dbReference type="Gene3D" id="3.30.40.10">
    <property type="entry name" value="Zinc/RING finger domain, C3HC4 (zinc finger)"/>
    <property type="match status" value="1"/>
</dbReference>
<dbReference type="Gene3D" id="3.30.160.60">
    <property type="entry name" value="Classic Zinc Finger"/>
    <property type="match status" value="1"/>
</dbReference>
<dbReference type="Pfam" id="PF25600">
    <property type="entry name" value="TRIM_CC"/>
    <property type="match status" value="1"/>
</dbReference>
<keyword evidence="4" id="KW-0862">Zinc</keyword>
<dbReference type="InterPro" id="IPR000315">
    <property type="entry name" value="Znf_B-box"/>
</dbReference>
<keyword evidence="7" id="KW-0175">Coiled coil</keyword>
<dbReference type="CDD" id="cd19769">
    <property type="entry name" value="Bbox2_TRIM16-like"/>
    <property type="match status" value="1"/>
</dbReference>
<feature type="domain" description="RING-type" evidence="8">
    <location>
        <begin position="15"/>
        <end position="58"/>
    </location>
</feature>
<dbReference type="SMART" id="SM00336">
    <property type="entry name" value="BBOX"/>
    <property type="match status" value="1"/>
</dbReference>
<dbReference type="GO" id="GO:0008270">
    <property type="term" value="F:zinc ion binding"/>
    <property type="evidence" value="ECO:0007669"/>
    <property type="project" value="UniProtKB-KW"/>
</dbReference>
<dbReference type="EMBL" id="RJVU01071502">
    <property type="protein sequence ID" value="ROI46717.1"/>
    <property type="molecule type" value="Genomic_DNA"/>
</dbReference>
<dbReference type="InterPro" id="IPR003877">
    <property type="entry name" value="SPRY_dom"/>
</dbReference>
<dbReference type="AlphaFoldDB" id="A0A3N0XJP2"/>
<dbReference type="Gene3D" id="2.60.120.920">
    <property type="match status" value="1"/>
</dbReference>
<dbReference type="InterPro" id="IPR013320">
    <property type="entry name" value="ConA-like_dom_sf"/>
</dbReference>
<dbReference type="CDD" id="cd16040">
    <property type="entry name" value="SPRY_PRY_SNTX"/>
    <property type="match status" value="1"/>
</dbReference>
<dbReference type="PROSITE" id="PS50119">
    <property type="entry name" value="ZF_BBOX"/>
    <property type="match status" value="1"/>
</dbReference>
<dbReference type="GO" id="GO:0045087">
    <property type="term" value="P:innate immune response"/>
    <property type="evidence" value="ECO:0007669"/>
    <property type="project" value="UniProtKB-KW"/>
</dbReference>
<evidence type="ECO:0000259" key="8">
    <source>
        <dbReference type="PROSITE" id="PS50089"/>
    </source>
</evidence>
<evidence type="ECO:0000256" key="2">
    <source>
        <dbReference type="ARBA" id="ARBA00022723"/>
    </source>
</evidence>
<dbReference type="InterPro" id="IPR043136">
    <property type="entry name" value="B30.2/SPRY_sf"/>
</dbReference>
<dbReference type="InterPro" id="IPR017907">
    <property type="entry name" value="Znf_RING_CS"/>
</dbReference>
<gene>
    <name evidence="11" type="ORF">DPX16_7835</name>
</gene>
<dbReference type="SMART" id="SM00449">
    <property type="entry name" value="SPRY"/>
    <property type="match status" value="1"/>
</dbReference>
<protein>
    <submittedName>
        <fullName evidence="11">Tripartite motif-containing protein 16</fullName>
    </submittedName>
</protein>
<proteinExistence type="predicted"/>
<dbReference type="Pfam" id="PF00622">
    <property type="entry name" value="SPRY"/>
    <property type="match status" value="1"/>
</dbReference>
<dbReference type="PANTHER" id="PTHR25465:SF5">
    <property type="entry name" value="E3 UBIQUITIN_ISG15 LIGASE TRIM25-RELATED"/>
    <property type="match status" value="1"/>
</dbReference>
<feature type="domain" description="B30.2/SPRY" evidence="10">
    <location>
        <begin position="354"/>
        <end position="550"/>
    </location>
</feature>
<evidence type="ECO:0000256" key="5">
    <source>
        <dbReference type="ARBA" id="ARBA00022859"/>
    </source>
</evidence>
<keyword evidence="12" id="KW-1185">Reference proteome</keyword>
<dbReference type="PROSITE" id="PS50188">
    <property type="entry name" value="B302_SPRY"/>
    <property type="match status" value="1"/>
</dbReference>
<dbReference type="SMART" id="SM00184">
    <property type="entry name" value="RING"/>
    <property type="match status" value="1"/>
</dbReference>
<dbReference type="Proteomes" id="UP000281406">
    <property type="component" value="Unassembled WGS sequence"/>
</dbReference>
<dbReference type="PROSITE" id="PS00518">
    <property type="entry name" value="ZF_RING_1"/>
    <property type="match status" value="1"/>
</dbReference>
<name>A0A3N0XJP2_ANAGA</name>
<keyword evidence="5" id="KW-0391">Immunity</keyword>
<sequence>MADSSISVYQDQFVCPVCLDLLKDPVTIPCGHSYCMNCISGYWNQDDQMGICSCPQCRRIFTPRPALGKNVVISEMMEKLKKTPLRTAVPGDVQCDICTGKKHKAVKSCLVCLNSYCQTHFEHHEEFHPGKRHKVIEATGRLQEMICPKHDKLQEVFCRTDKKCICILCTLDEHRNHDTVSAAEDMTTLQGNSGEMQRRFQQNIQQRERELQELREAVESHKRSAQVAVEDSERIFTELIRSIERSRSELTQMIRDHERASVSRLEQLLERLKQEIADLRTGEAELEKLSHTDNHITFLQGFQSLSLSGSSKLPRIIISSLISFDDFGKSVSRFRDKMNQYCLQQIQNITVKHIQIILGPEYETREEYLRYFRRFTLDPNTTHNDLLLSDGNTAITSTRTVQPDPDHPDTFHQWVQVLCRERVSGRCYWEVDWGRSEGVGVSVSCRSISQKGHGDECRFGCTDQSWKLFCSPSRCLFRNKSIEMELPGVTSSRIGVYVDHSAGILSFYSVSDTMSLIHRVHTTFTQPLNPGILLGKHTNTVKLCHIRDSVKY</sequence>
<evidence type="ECO:0000256" key="4">
    <source>
        <dbReference type="ARBA" id="ARBA00022833"/>
    </source>
</evidence>
<dbReference type="GO" id="GO:0005737">
    <property type="term" value="C:cytoplasm"/>
    <property type="evidence" value="ECO:0007669"/>
    <property type="project" value="UniProtKB-ARBA"/>
</dbReference>
<evidence type="ECO:0000256" key="1">
    <source>
        <dbReference type="ARBA" id="ARBA00022588"/>
    </source>
</evidence>
<dbReference type="SUPFAM" id="SSF57845">
    <property type="entry name" value="B-box zinc-binding domain"/>
    <property type="match status" value="1"/>
</dbReference>
<dbReference type="Gene3D" id="4.10.830.40">
    <property type="match status" value="1"/>
</dbReference>
<dbReference type="SMART" id="SM00589">
    <property type="entry name" value="PRY"/>
    <property type="match status" value="1"/>
</dbReference>
<dbReference type="SUPFAM" id="SSF49899">
    <property type="entry name" value="Concanavalin A-like lectins/glucanases"/>
    <property type="match status" value="1"/>
</dbReference>
<evidence type="ECO:0000259" key="10">
    <source>
        <dbReference type="PROSITE" id="PS50188"/>
    </source>
</evidence>
<dbReference type="Pfam" id="PF13765">
    <property type="entry name" value="PRY"/>
    <property type="match status" value="1"/>
</dbReference>
<dbReference type="InterPro" id="IPR001841">
    <property type="entry name" value="Znf_RING"/>
</dbReference>
<dbReference type="Pfam" id="PF15227">
    <property type="entry name" value="zf-C3HC4_4"/>
    <property type="match status" value="1"/>
</dbReference>
<evidence type="ECO:0000259" key="9">
    <source>
        <dbReference type="PROSITE" id="PS50119"/>
    </source>
</evidence>
<dbReference type="InterPro" id="IPR006574">
    <property type="entry name" value="PRY"/>
</dbReference>
<keyword evidence="3 6" id="KW-0863">Zinc-finger</keyword>
<dbReference type="OrthoDB" id="6105938at2759"/>
<reference evidence="11 12" key="1">
    <citation type="submission" date="2018-10" db="EMBL/GenBank/DDBJ databases">
        <title>Genome assembly for a Yunnan-Guizhou Plateau 3E fish, Anabarilius grahami (Regan), and its evolutionary and genetic applications.</title>
        <authorList>
            <person name="Jiang W."/>
        </authorList>
    </citation>
    <scope>NUCLEOTIDE SEQUENCE [LARGE SCALE GENOMIC DNA]</scope>
    <source>
        <strain evidence="11">AG-KIZ</strain>
        <tissue evidence="11">Muscle</tissue>
    </source>
</reference>
<comment type="caution">
    <text evidence="11">The sequence shown here is derived from an EMBL/GenBank/DDBJ whole genome shotgun (WGS) entry which is preliminary data.</text>
</comment>
<dbReference type="InterPro" id="IPR013083">
    <property type="entry name" value="Znf_RING/FYVE/PHD"/>
</dbReference>
<dbReference type="SUPFAM" id="SSF57850">
    <property type="entry name" value="RING/U-box"/>
    <property type="match status" value="1"/>
</dbReference>
<dbReference type="InterPro" id="IPR051051">
    <property type="entry name" value="E3_ubiq-ligase_TRIM/RNF"/>
</dbReference>
<evidence type="ECO:0000256" key="7">
    <source>
        <dbReference type="SAM" id="Coils"/>
    </source>
</evidence>
<feature type="domain" description="B box-type" evidence="9">
    <location>
        <begin position="142"/>
        <end position="182"/>
    </location>
</feature>
<evidence type="ECO:0000256" key="3">
    <source>
        <dbReference type="ARBA" id="ARBA00022771"/>
    </source>
</evidence>